<dbReference type="AlphaFoldDB" id="A0A3E3HXZ6"/>
<evidence type="ECO:0000313" key="2">
    <source>
        <dbReference type="Proteomes" id="UP000260812"/>
    </source>
</evidence>
<dbReference type="Proteomes" id="UP000260812">
    <property type="component" value="Unassembled WGS sequence"/>
</dbReference>
<organism evidence="1 2">
    <name type="scientific">Eisenbergiella massiliensis</name>
    <dbReference type="NCBI Taxonomy" id="1720294"/>
    <lineage>
        <taxon>Bacteria</taxon>
        <taxon>Bacillati</taxon>
        <taxon>Bacillota</taxon>
        <taxon>Clostridia</taxon>
        <taxon>Lachnospirales</taxon>
        <taxon>Lachnospiraceae</taxon>
        <taxon>Eisenbergiella</taxon>
    </lineage>
</organism>
<proteinExistence type="predicted"/>
<keyword evidence="2" id="KW-1185">Reference proteome</keyword>
<comment type="caution">
    <text evidence="1">The sequence shown here is derived from an EMBL/GenBank/DDBJ whole genome shotgun (WGS) entry which is preliminary data.</text>
</comment>
<reference evidence="1" key="1">
    <citation type="submission" date="2018-08" db="EMBL/GenBank/DDBJ databases">
        <title>A genome reference for cultivated species of the human gut microbiota.</title>
        <authorList>
            <person name="Zou Y."/>
            <person name="Xue W."/>
            <person name="Luo G."/>
        </authorList>
    </citation>
    <scope>NUCLEOTIDE SEQUENCE [LARGE SCALE GENOMIC DNA]</scope>
    <source>
        <strain evidence="1">TF05-5AC</strain>
    </source>
</reference>
<dbReference type="GeneID" id="97989673"/>
<dbReference type="EMBL" id="QVLV01000022">
    <property type="protein sequence ID" value="RGE56690.1"/>
    <property type="molecule type" value="Genomic_DNA"/>
</dbReference>
<protein>
    <submittedName>
        <fullName evidence="1">Uncharacterized protein</fullName>
    </submittedName>
</protein>
<sequence>MEKIYCFTLDDNIRFMENACRRKEPSLLQSPYLAMLFRLHKEFGCKFQLNMFYSYYPGSFSLADVPDIYKKELKENSGWLKFSFHARHNDPPYPYEDDVALLERDFEDVMSQLNRIAGPDAVARTTTIHYAAASPEGCSMLGNHGIRGLIGMFYEKTGREALHYHLSPDEAEKLRRGEFVYDAQTGLTFAHNDIILNQHGLGETEAIIENIIQNVERRQHTPFIQLMTHEQYFYEDYAAWQPDFEEKLHSALRILHQNGYRPVFLEDVIGGKTEGGNTEKQ</sequence>
<evidence type="ECO:0000313" key="1">
    <source>
        <dbReference type="EMBL" id="RGE56690.1"/>
    </source>
</evidence>
<name>A0A3E3HXZ6_9FIRM</name>
<dbReference type="RefSeq" id="WP_117545510.1">
    <property type="nucleotide sequence ID" value="NZ_QVLV01000022.1"/>
</dbReference>
<accession>A0A3E3HXZ6</accession>
<gene>
    <name evidence="1" type="ORF">DXC51_23135</name>
</gene>